<feature type="transmembrane region" description="Helical" evidence="4">
    <location>
        <begin position="374"/>
        <end position="393"/>
    </location>
</feature>
<organism evidence="5 6">
    <name type="scientific">Symbiodinium necroappetens</name>
    <dbReference type="NCBI Taxonomy" id="1628268"/>
    <lineage>
        <taxon>Eukaryota</taxon>
        <taxon>Sar</taxon>
        <taxon>Alveolata</taxon>
        <taxon>Dinophyceae</taxon>
        <taxon>Suessiales</taxon>
        <taxon>Symbiodiniaceae</taxon>
        <taxon>Symbiodinium</taxon>
    </lineage>
</organism>
<evidence type="ECO:0000313" key="6">
    <source>
        <dbReference type="Proteomes" id="UP000601435"/>
    </source>
</evidence>
<dbReference type="AlphaFoldDB" id="A0A812VHR9"/>
<evidence type="ECO:0000256" key="2">
    <source>
        <dbReference type="ARBA" id="ARBA00022803"/>
    </source>
</evidence>
<dbReference type="InterPro" id="IPR011990">
    <property type="entry name" value="TPR-like_helical_dom_sf"/>
</dbReference>
<dbReference type="InterPro" id="IPR009834">
    <property type="entry name" value="Ureide_permease"/>
</dbReference>
<feature type="compositionally biased region" description="Basic and acidic residues" evidence="3">
    <location>
        <begin position="407"/>
        <end position="418"/>
    </location>
</feature>
<dbReference type="Pfam" id="PF07168">
    <property type="entry name" value="Ureide_permease"/>
    <property type="match status" value="1"/>
</dbReference>
<dbReference type="EMBL" id="CAJNJA010029587">
    <property type="protein sequence ID" value="CAE7631155.1"/>
    <property type="molecule type" value="Genomic_DNA"/>
</dbReference>
<evidence type="ECO:0000256" key="3">
    <source>
        <dbReference type="SAM" id="MobiDB-lite"/>
    </source>
</evidence>
<name>A0A812VHR9_9DINO</name>
<feature type="transmembrane region" description="Helical" evidence="4">
    <location>
        <begin position="318"/>
        <end position="336"/>
    </location>
</feature>
<protein>
    <submittedName>
        <fullName evidence="5">UPS2 protein</fullName>
    </submittedName>
</protein>
<sequence length="612" mass="67095">MDFDNESLLKCFCSEEEEQAVIAWNKDNEHARSDVFEFRLEEADKLREEGNQLFKTGDFATARQRYYGAVWHLDFDIGQQWNLMDHHQLDLNTRKLKVISNICGAYLKEKDWVNTKKAADIGLRHMEKAALTDNDSKGKFLYRKGFANLQRGFAEDAVEALKQADGLIPGDRQLRSALKEASELQKTDRQKAKDVWKSKLLSQEEKACQGSWTEPALAATSGFPAELAGCLNMFAPESSDVALPMMLVMWFCFGIWPSLRKKGGSDTVNFGLTYVFAQVLITLCICFTFGMANPVDAKHFDTEQFTQTLRKDISEKSFAVLTAMIAGVSLCSGDFIMAKAIDVLGLAVACPIGFGLALTYGTALTYAIEPKADPHLLFPGLGACLLGMLCNAASQAEPRKSAGASEDDVHKSKAESSDKTSPVAVEEVKIVASQPSQGHGGHGWYVFLLPIAGGLGCGSMSPITTAAATEGQLHPFSQLFSFMMGQLVAIFPLVSAFYWIALGSEGRRGRSPWQMPCAIWKGYFKQYRKALMWDALAGICVGLGYFMFMTGTPVVSKAVGWIFGSSSLLLSVVMGVLVFKELKGKSSRQQMLCAFCVIFLVTALALMCAASI</sequence>
<feature type="transmembrane region" description="Helical" evidence="4">
    <location>
        <begin position="591"/>
        <end position="610"/>
    </location>
</feature>
<dbReference type="SUPFAM" id="SSF48452">
    <property type="entry name" value="TPR-like"/>
    <property type="match status" value="1"/>
</dbReference>
<evidence type="ECO:0000313" key="5">
    <source>
        <dbReference type="EMBL" id="CAE7631155.1"/>
    </source>
</evidence>
<keyword evidence="4" id="KW-0812">Transmembrane</keyword>
<dbReference type="Gene3D" id="1.25.40.10">
    <property type="entry name" value="Tetratricopeptide repeat domain"/>
    <property type="match status" value="1"/>
</dbReference>
<proteinExistence type="predicted"/>
<gene>
    <name evidence="5" type="primary">UPS2</name>
    <name evidence="5" type="ORF">SNEC2469_LOCUS17780</name>
</gene>
<feature type="transmembrane region" description="Helical" evidence="4">
    <location>
        <begin position="343"/>
        <end position="368"/>
    </location>
</feature>
<dbReference type="Proteomes" id="UP000601435">
    <property type="component" value="Unassembled WGS sequence"/>
</dbReference>
<dbReference type="GO" id="GO:0016020">
    <property type="term" value="C:membrane"/>
    <property type="evidence" value="ECO:0007669"/>
    <property type="project" value="InterPro"/>
</dbReference>
<dbReference type="PANTHER" id="PTHR11242">
    <property type="entry name" value="ARYL HYDROCARBON RECEPTOR INTERACTING PROTEIN RELATED"/>
    <property type="match status" value="1"/>
</dbReference>
<keyword evidence="4" id="KW-1133">Transmembrane helix</keyword>
<comment type="caution">
    <text evidence="5">The sequence shown here is derived from an EMBL/GenBank/DDBJ whole genome shotgun (WGS) entry which is preliminary data.</text>
</comment>
<dbReference type="PANTHER" id="PTHR11242:SF0">
    <property type="entry name" value="TPR_REGION DOMAIN-CONTAINING PROTEIN"/>
    <property type="match status" value="1"/>
</dbReference>
<feature type="transmembrane region" description="Helical" evidence="4">
    <location>
        <begin position="530"/>
        <end position="548"/>
    </location>
</feature>
<feature type="transmembrane region" description="Helical" evidence="4">
    <location>
        <begin position="241"/>
        <end position="259"/>
    </location>
</feature>
<feature type="transmembrane region" description="Helical" evidence="4">
    <location>
        <begin position="560"/>
        <end position="579"/>
    </location>
</feature>
<dbReference type="OrthoDB" id="413772at2759"/>
<feature type="transmembrane region" description="Helical" evidence="4">
    <location>
        <begin position="479"/>
        <end position="501"/>
    </location>
</feature>
<feature type="region of interest" description="Disordered" evidence="3">
    <location>
        <begin position="400"/>
        <end position="421"/>
    </location>
</feature>
<keyword evidence="2" id="KW-0802">TPR repeat</keyword>
<evidence type="ECO:0000256" key="4">
    <source>
        <dbReference type="SAM" id="Phobius"/>
    </source>
</evidence>
<feature type="transmembrane region" description="Helical" evidence="4">
    <location>
        <begin position="271"/>
        <end position="292"/>
    </location>
</feature>
<keyword evidence="6" id="KW-1185">Reference proteome</keyword>
<keyword evidence="4" id="KW-0472">Membrane</keyword>
<feature type="transmembrane region" description="Helical" evidence="4">
    <location>
        <begin position="444"/>
        <end position="467"/>
    </location>
</feature>
<accession>A0A812VHR9</accession>
<keyword evidence="1" id="KW-0677">Repeat</keyword>
<reference evidence="5" key="1">
    <citation type="submission" date="2021-02" db="EMBL/GenBank/DDBJ databases">
        <authorList>
            <person name="Dougan E. K."/>
            <person name="Rhodes N."/>
            <person name="Thang M."/>
            <person name="Chan C."/>
        </authorList>
    </citation>
    <scope>NUCLEOTIDE SEQUENCE</scope>
</reference>
<dbReference type="InterPro" id="IPR039663">
    <property type="entry name" value="AIP/AIPL1/TTC9"/>
</dbReference>
<evidence type="ECO:0000256" key="1">
    <source>
        <dbReference type="ARBA" id="ARBA00022737"/>
    </source>
</evidence>